<dbReference type="EMBL" id="MOBK01000013">
    <property type="protein sequence ID" value="RON16300.1"/>
    <property type="molecule type" value="Genomic_DNA"/>
</dbReference>
<comment type="caution">
    <text evidence="1">The sequence shown here is derived from an EMBL/GenBank/DDBJ whole genome shotgun (WGS) entry which is preliminary data.</text>
</comment>
<organism evidence="1 2">
    <name type="scientific">Pseudomonas brassicacearum</name>
    <dbReference type="NCBI Taxonomy" id="930166"/>
    <lineage>
        <taxon>Bacteria</taxon>
        <taxon>Pseudomonadati</taxon>
        <taxon>Pseudomonadota</taxon>
        <taxon>Gammaproteobacteria</taxon>
        <taxon>Pseudomonadales</taxon>
        <taxon>Pseudomonadaceae</taxon>
        <taxon>Pseudomonas</taxon>
    </lineage>
</organism>
<protein>
    <submittedName>
        <fullName evidence="1">Uncharacterized protein</fullName>
    </submittedName>
</protein>
<dbReference type="RefSeq" id="WP_123435962.1">
    <property type="nucleotide sequence ID" value="NZ_MOBK01000013.1"/>
</dbReference>
<proteinExistence type="predicted"/>
<evidence type="ECO:0000313" key="1">
    <source>
        <dbReference type="EMBL" id="RON16300.1"/>
    </source>
</evidence>
<dbReference type="AlphaFoldDB" id="A0A423HST2"/>
<reference evidence="1 2" key="1">
    <citation type="submission" date="2016-10" db="EMBL/GenBank/DDBJ databases">
        <title>Comparative genome analysis of multiple Pseudomonas spp. focuses on biocontrol and plant growth promoting traits.</title>
        <authorList>
            <person name="Tao X.-Y."/>
            <person name="Taylor C.G."/>
        </authorList>
    </citation>
    <scope>NUCLEOTIDE SEQUENCE [LARGE SCALE GENOMIC DNA]</scope>
    <source>
        <strain evidence="1 2">38D7</strain>
    </source>
</reference>
<accession>A0A423HST2</accession>
<gene>
    <name evidence="1" type="ORF">BK660_26130</name>
</gene>
<sequence>MEFASQEITRSITPQNGAAVLHNSLLGLSAQLSSQDKQFVKNSVRYAKARADQKYNSVKHAAEWFEYYSGVMWSIGWGLDQPLVEVIDRKFSGSVTRAYLDVMSSRVSRSKLATLESALNMLQSDEVLQGTFAATVRASGEFEVLPANREPDGTLGIFLSHVRLLKLDWSTGFWSVGHSMAQLDIRVRQFTIRQRVIEKNRKELQDAITEWGDKEFIDLLFRD</sequence>
<evidence type="ECO:0000313" key="2">
    <source>
        <dbReference type="Proteomes" id="UP000285636"/>
    </source>
</evidence>
<name>A0A423HST2_9PSED</name>
<dbReference type="Proteomes" id="UP000285636">
    <property type="component" value="Unassembled WGS sequence"/>
</dbReference>